<organism evidence="1 2">
    <name type="scientific">Cardiocondyla obscurior</name>
    <dbReference type="NCBI Taxonomy" id="286306"/>
    <lineage>
        <taxon>Eukaryota</taxon>
        <taxon>Metazoa</taxon>
        <taxon>Ecdysozoa</taxon>
        <taxon>Arthropoda</taxon>
        <taxon>Hexapoda</taxon>
        <taxon>Insecta</taxon>
        <taxon>Pterygota</taxon>
        <taxon>Neoptera</taxon>
        <taxon>Endopterygota</taxon>
        <taxon>Hymenoptera</taxon>
        <taxon>Apocrita</taxon>
        <taxon>Aculeata</taxon>
        <taxon>Formicoidea</taxon>
        <taxon>Formicidae</taxon>
        <taxon>Myrmicinae</taxon>
        <taxon>Cardiocondyla</taxon>
    </lineage>
</organism>
<accession>A0AAW2EN48</accession>
<sequence length="131" mass="14371">MFCCSTKLQCPKEKKPISSLPPPCCHRKEILFYCPVNVCVSPEPRLRNPRHCPSSFPSLTCKPKPECSPLPPTICVAGPCSQPSASESYCRPSAPKILPPPSRVQFCIRYTNEGSSSYPCSNLPKCPGEIC</sequence>
<dbReference type="EMBL" id="JADYXP020000020">
    <property type="protein sequence ID" value="KAL0104198.1"/>
    <property type="molecule type" value="Genomic_DNA"/>
</dbReference>
<dbReference type="AlphaFoldDB" id="A0AAW2EN48"/>
<protein>
    <submittedName>
        <fullName evidence="1">Uncharacterized protein</fullName>
    </submittedName>
</protein>
<comment type="caution">
    <text evidence="1">The sequence shown here is derived from an EMBL/GenBank/DDBJ whole genome shotgun (WGS) entry which is preliminary data.</text>
</comment>
<gene>
    <name evidence="1" type="ORF">PUN28_017132</name>
</gene>
<keyword evidence="2" id="KW-1185">Reference proteome</keyword>
<reference evidence="1 2" key="1">
    <citation type="submission" date="2023-03" db="EMBL/GenBank/DDBJ databases">
        <title>High recombination rates correlate with genetic variation in Cardiocondyla obscurior ants.</title>
        <authorList>
            <person name="Errbii M."/>
        </authorList>
    </citation>
    <scope>NUCLEOTIDE SEQUENCE [LARGE SCALE GENOMIC DNA]</scope>
    <source>
        <strain evidence="1">Alpha-2009</strain>
        <tissue evidence="1">Whole body</tissue>
    </source>
</reference>
<name>A0AAW2EN48_9HYME</name>
<dbReference type="Proteomes" id="UP001430953">
    <property type="component" value="Unassembled WGS sequence"/>
</dbReference>
<proteinExistence type="predicted"/>
<evidence type="ECO:0000313" key="1">
    <source>
        <dbReference type="EMBL" id="KAL0104198.1"/>
    </source>
</evidence>
<evidence type="ECO:0000313" key="2">
    <source>
        <dbReference type="Proteomes" id="UP001430953"/>
    </source>
</evidence>